<feature type="domain" description="RING-Gid-type" evidence="7">
    <location>
        <begin position="340"/>
        <end position="386"/>
    </location>
</feature>
<evidence type="ECO:0000313" key="9">
    <source>
        <dbReference type="Proteomes" id="UP001565368"/>
    </source>
</evidence>
<dbReference type="InterPro" id="IPR013083">
    <property type="entry name" value="Znf_RING/FYVE/PHD"/>
</dbReference>
<dbReference type="EMBL" id="JBBXJM010000004">
    <property type="protein sequence ID" value="KAL1408174.1"/>
    <property type="molecule type" value="Genomic_DNA"/>
</dbReference>
<dbReference type="PROSITE" id="PS51867">
    <property type="entry name" value="ZF_RING_GID"/>
    <property type="match status" value="1"/>
</dbReference>
<dbReference type="PROSITE" id="PS50896">
    <property type="entry name" value="LISH"/>
    <property type="match status" value="1"/>
</dbReference>
<evidence type="ECO:0000256" key="2">
    <source>
        <dbReference type="ARBA" id="ARBA00022490"/>
    </source>
</evidence>
<dbReference type="PANTHER" id="PTHR12170:SF3">
    <property type="entry name" value="GH10162P"/>
    <property type="match status" value="1"/>
</dbReference>
<evidence type="ECO:0000256" key="4">
    <source>
        <dbReference type="ARBA" id="ARBA00022771"/>
    </source>
</evidence>
<gene>
    <name evidence="8" type="ORF">Q8F55_004979</name>
</gene>
<dbReference type="Proteomes" id="UP001565368">
    <property type="component" value="Unassembled WGS sequence"/>
</dbReference>
<dbReference type="RefSeq" id="XP_069208118.1">
    <property type="nucleotide sequence ID" value="XM_069353476.1"/>
</dbReference>
<comment type="caution">
    <text evidence="8">The sequence shown here is derived from an EMBL/GenBank/DDBJ whole genome shotgun (WGS) entry which is preliminary data.</text>
</comment>
<evidence type="ECO:0000256" key="3">
    <source>
        <dbReference type="ARBA" id="ARBA00022723"/>
    </source>
</evidence>
<reference evidence="8 9" key="1">
    <citation type="submission" date="2023-08" db="EMBL/GenBank/DDBJ databases">
        <title>Annotated Genome Sequence of Vanrija albida AlHP1.</title>
        <authorList>
            <person name="Herzog R."/>
        </authorList>
    </citation>
    <scope>NUCLEOTIDE SEQUENCE [LARGE SCALE GENOMIC DNA]</scope>
    <source>
        <strain evidence="8 9">AlHP1</strain>
    </source>
</reference>
<dbReference type="InterPro" id="IPR006594">
    <property type="entry name" value="LisH"/>
</dbReference>
<comment type="subcellular location">
    <subcellularLocation>
        <location evidence="1">Cytoplasm</location>
    </subcellularLocation>
</comment>
<evidence type="ECO:0000259" key="7">
    <source>
        <dbReference type="PROSITE" id="PS51867"/>
    </source>
</evidence>
<organism evidence="8 9">
    <name type="scientific">Vanrija albida</name>
    <dbReference type="NCBI Taxonomy" id="181172"/>
    <lineage>
        <taxon>Eukaryota</taxon>
        <taxon>Fungi</taxon>
        <taxon>Dikarya</taxon>
        <taxon>Basidiomycota</taxon>
        <taxon>Agaricomycotina</taxon>
        <taxon>Tremellomycetes</taxon>
        <taxon>Trichosporonales</taxon>
        <taxon>Trichosporonaceae</taxon>
        <taxon>Vanrija</taxon>
    </lineage>
</organism>
<dbReference type="InterPro" id="IPR044063">
    <property type="entry name" value="ZF_RING_GID"/>
</dbReference>
<dbReference type="Pfam" id="PF10607">
    <property type="entry name" value="CTLH"/>
    <property type="match status" value="1"/>
</dbReference>
<accession>A0ABR3Q0C0</accession>
<sequence>MLNAQLNHLVIAQFPTPPMSTTDVSAALTALEALASANATSSSGPLNALLEEHFAVAKERLLAGAPPKHVITELQTAVARSKKEVEKGLKAWYAQLGGLGKNIEKAFPPNLAALSSAYDDPPLFSEPVAQDALDRIVLDSLGRRGLWDAVTAFEEETGLVYDPEKRRLSEELHRIVSEIEGGDLSSAIAWADENKAFLAGGPHPSELPFSLHRAVFLGHKDQQAALAYAREHLFEFLPKQPVLALVTSCLYTAAKDSPYANEAKPLAAMFRTDYCRRHGWAREDPLEVVVDLGSRGGALNSIEKARKVMGDRLGNVRTWHELPMEVPLPSGRQYHSVFVCPVSKEQTTETNPPKMLQCGHVIAQDSFNRMLAKGAPSRRPVKCPYCPQETSQQQAQRLYF</sequence>
<feature type="zinc finger region" description="RING-Gid-type" evidence="6">
    <location>
        <begin position="340"/>
        <end position="386"/>
    </location>
</feature>
<dbReference type="InterPro" id="IPR027370">
    <property type="entry name" value="Znf-RING_euk"/>
</dbReference>
<evidence type="ECO:0000256" key="5">
    <source>
        <dbReference type="ARBA" id="ARBA00022833"/>
    </source>
</evidence>
<dbReference type="InterPro" id="IPR024964">
    <property type="entry name" value="CTLH/CRA"/>
</dbReference>
<keyword evidence="2" id="KW-0963">Cytoplasm</keyword>
<dbReference type="CDD" id="cd16652">
    <property type="entry name" value="dRING_Rmd5p-like"/>
    <property type="match status" value="1"/>
</dbReference>
<proteinExistence type="predicted"/>
<evidence type="ECO:0000256" key="6">
    <source>
        <dbReference type="PROSITE-ProRule" id="PRU01215"/>
    </source>
</evidence>
<evidence type="ECO:0000256" key="1">
    <source>
        <dbReference type="ARBA" id="ARBA00004496"/>
    </source>
</evidence>
<dbReference type="InterPro" id="IPR045098">
    <property type="entry name" value="Fyv10_fam"/>
</dbReference>
<name>A0ABR3Q0C0_9TREE</name>
<keyword evidence="3" id="KW-0479">Metal-binding</keyword>
<dbReference type="GeneID" id="95986022"/>
<keyword evidence="5" id="KW-0862">Zinc</keyword>
<keyword evidence="4 6" id="KW-0863">Zinc-finger</keyword>
<dbReference type="Gene3D" id="3.30.40.10">
    <property type="entry name" value="Zinc/RING finger domain, C3HC4 (zinc finger)"/>
    <property type="match status" value="1"/>
</dbReference>
<dbReference type="Pfam" id="PF13445">
    <property type="entry name" value="zf-RING_UBOX"/>
    <property type="match status" value="1"/>
</dbReference>
<dbReference type="PANTHER" id="PTHR12170">
    <property type="entry name" value="MACROPHAGE ERYTHROBLAST ATTACHER-RELATED"/>
    <property type="match status" value="1"/>
</dbReference>
<protein>
    <recommendedName>
        <fullName evidence="7">RING-Gid-type domain-containing protein</fullName>
    </recommendedName>
</protein>
<keyword evidence="9" id="KW-1185">Reference proteome</keyword>
<dbReference type="SUPFAM" id="SSF57850">
    <property type="entry name" value="RING/U-box"/>
    <property type="match status" value="1"/>
</dbReference>
<evidence type="ECO:0000313" key="8">
    <source>
        <dbReference type="EMBL" id="KAL1408174.1"/>
    </source>
</evidence>
<dbReference type="InterPro" id="IPR037683">
    <property type="entry name" value="Rmd5_dRing"/>
</dbReference>